<keyword evidence="3" id="KW-1185">Reference proteome</keyword>
<comment type="caution">
    <text evidence="2">The sequence shown here is derived from an EMBL/GenBank/DDBJ whole genome shotgun (WGS) entry which is preliminary data.</text>
</comment>
<sequence length="132" mass="14894">MFHPALHSFIKQTSDKKQITIGLHFNLPFSVLKIAGVTMNTFKNIRTFSIIVLILLLVMSPETEARRKVLKGRKTVTRWYMRQLAIPAWAIVTLVAIGQLLVGGLFYIILKICILDKPLPPRYQQVAPAVGP</sequence>
<dbReference type="EMBL" id="JAPWTJ010000991">
    <property type="protein sequence ID" value="KAJ8974459.1"/>
    <property type="molecule type" value="Genomic_DNA"/>
</dbReference>
<keyword evidence="1" id="KW-1133">Transmembrane helix</keyword>
<accession>A0ABQ9J975</accession>
<keyword evidence="1" id="KW-0472">Membrane</keyword>
<proteinExistence type="predicted"/>
<evidence type="ECO:0000313" key="2">
    <source>
        <dbReference type="EMBL" id="KAJ8974459.1"/>
    </source>
</evidence>
<keyword evidence="1" id="KW-0812">Transmembrane</keyword>
<protein>
    <submittedName>
        <fullName evidence="2">Uncharacterized protein</fullName>
    </submittedName>
</protein>
<dbReference type="Proteomes" id="UP001162164">
    <property type="component" value="Unassembled WGS sequence"/>
</dbReference>
<gene>
    <name evidence="2" type="ORF">NQ317_001581</name>
</gene>
<reference evidence="2" key="1">
    <citation type="journal article" date="2023" name="Insect Mol. Biol.">
        <title>Genome sequencing provides insights into the evolution of gene families encoding plant cell wall-degrading enzymes in longhorned beetles.</title>
        <authorList>
            <person name="Shin N.R."/>
            <person name="Okamura Y."/>
            <person name="Kirsch R."/>
            <person name="Pauchet Y."/>
        </authorList>
    </citation>
    <scope>NUCLEOTIDE SEQUENCE</scope>
    <source>
        <strain evidence="2">MMC_N1</strain>
    </source>
</reference>
<feature type="transmembrane region" description="Helical" evidence="1">
    <location>
        <begin position="84"/>
        <end position="110"/>
    </location>
</feature>
<organism evidence="2 3">
    <name type="scientific">Molorchus minor</name>
    <dbReference type="NCBI Taxonomy" id="1323400"/>
    <lineage>
        <taxon>Eukaryota</taxon>
        <taxon>Metazoa</taxon>
        <taxon>Ecdysozoa</taxon>
        <taxon>Arthropoda</taxon>
        <taxon>Hexapoda</taxon>
        <taxon>Insecta</taxon>
        <taxon>Pterygota</taxon>
        <taxon>Neoptera</taxon>
        <taxon>Endopterygota</taxon>
        <taxon>Coleoptera</taxon>
        <taxon>Polyphaga</taxon>
        <taxon>Cucujiformia</taxon>
        <taxon>Chrysomeloidea</taxon>
        <taxon>Cerambycidae</taxon>
        <taxon>Lamiinae</taxon>
        <taxon>Monochamini</taxon>
        <taxon>Molorchus</taxon>
    </lineage>
</organism>
<name>A0ABQ9J975_9CUCU</name>
<feature type="transmembrane region" description="Helical" evidence="1">
    <location>
        <begin position="45"/>
        <end position="63"/>
    </location>
</feature>
<evidence type="ECO:0000256" key="1">
    <source>
        <dbReference type="SAM" id="Phobius"/>
    </source>
</evidence>
<evidence type="ECO:0000313" key="3">
    <source>
        <dbReference type="Proteomes" id="UP001162164"/>
    </source>
</evidence>